<sequence>MAGHWSTDLVETARKSAGAGAEGTRTGEQAALLAIGMETLHQGDPELARLLDAEVRHQGTTLAMIASASIADPSVLAAGGAALSNVTAEGYPGARYHPGAVHFDAVERLAVERAKELFGARYANVQPHSCSSANLAVLAALVPPGGTILGLDLDAGGHLTHGSPASVTGRQYKALHYGLDSAGRIDYDQVEELAVLHRPSVIIAGASAYPRTVDFARFRAVADLVGAYLLADISHIAGLVATGRHPSPIDVAHLTTTSTYKQLGGPRGGLILSGAEYRTPGPDGRTPLSRLMQRAVFPQSQGTPSPATIAAKARAFAVAASPWFGETTRLIVEDASALAAELAALGYRILTGGTDNHMVLIDVHDRGLTGVVAERALEECGILANRNRIPGDTKPPLVTSGLRLGTNILAQRGMRPEDMADCARLMHTVLEGTASVTDTEYVIDPALVARVRGAVRDLCVSNPLPLGQTTTPATETAILMGAGQ</sequence>
<evidence type="ECO:0000259" key="6">
    <source>
        <dbReference type="Pfam" id="PF00464"/>
    </source>
</evidence>
<organism evidence="7 8">
    <name type="scientific">Streptomyces spongiae</name>
    <dbReference type="NCBI Taxonomy" id="565072"/>
    <lineage>
        <taxon>Bacteria</taxon>
        <taxon>Bacillati</taxon>
        <taxon>Actinomycetota</taxon>
        <taxon>Actinomycetes</taxon>
        <taxon>Kitasatosporales</taxon>
        <taxon>Streptomycetaceae</taxon>
        <taxon>Streptomyces</taxon>
    </lineage>
</organism>
<dbReference type="UniPathway" id="UPA00193"/>
<feature type="binding site" evidence="4">
    <location>
        <begin position="157"/>
        <end position="159"/>
    </location>
    <ligand>
        <name>(6S)-5,6,7,8-tetrahydrofolate</name>
        <dbReference type="ChEBI" id="CHEBI:57453"/>
    </ligand>
</feature>
<keyword evidence="4" id="KW-0554">One-carbon metabolism</keyword>
<dbReference type="EC" id="2.1.2.1" evidence="4"/>
<dbReference type="CDD" id="cd00378">
    <property type="entry name" value="SHMT"/>
    <property type="match status" value="1"/>
</dbReference>
<comment type="subunit">
    <text evidence="4">Homodimer.</text>
</comment>
<dbReference type="GO" id="GO:0019264">
    <property type="term" value="P:glycine biosynthetic process from serine"/>
    <property type="evidence" value="ECO:0007669"/>
    <property type="project" value="InterPro"/>
</dbReference>
<dbReference type="GO" id="GO:0005829">
    <property type="term" value="C:cytosol"/>
    <property type="evidence" value="ECO:0007669"/>
    <property type="project" value="TreeGrafter"/>
</dbReference>
<dbReference type="InterPro" id="IPR015422">
    <property type="entry name" value="PyrdxlP-dep_Trfase_small"/>
</dbReference>
<keyword evidence="7" id="KW-0489">Methyltransferase</keyword>
<evidence type="ECO:0000313" key="7">
    <source>
        <dbReference type="EMBL" id="MPY61944.1"/>
    </source>
</evidence>
<dbReference type="InterPro" id="IPR015424">
    <property type="entry name" value="PyrdxlP-dep_Trfase"/>
</dbReference>
<comment type="caution">
    <text evidence="4">Lacks conserved residue(s) required for the propagation of feature annotation.</text>
</comment>
<evidence type="ECO:0000256" key="3">
    <source>
        <dbReference type="ARBA" id="ARBA00022898"/>
    </source>
</evidence>
<keyword evidence="8" id="KW-1185">Reference proteome</keyword>
<dbReference type="InterPro" id="IPR015421">
    <property type="entry name" value="PyrdxlP-dep_Trfase_major"/>
</dbReference>
<comment type="subcellular location">
    <subcellularLocation>
        <location evidence="4">Cytoplasm</location>
    </subcellularLocation>
</comment>
<comment type="cofactor">
    <cofactor evidence="1 4 5">
        <name>pyridoxal 5'-phosphate</name>
        <dbReference type="ChEBI" id="CHEBI:597326"/>
    </cofactor>
</comment>
<keyword evidence="4 7" id="KW-0808">Transferase</keyword>
<comment type="function">
    <text evidence="4">Catalyzes the reversible interconversion of serine and glycine with tetrahydrofolate (THF) serving as the one-carbon carrier. This reaction serves as the major source of one-carbon groups required for the biosynthesis of purines, thymidylate, methionine, and other important biomolecules.</text>
</comment>
<dbReference type="GO" id="GO:0035999">
    <property type="term" value="P:tetrahydrofolate interconversion"/>
    <property type="evidence" value="ECO:0007669"/>
    <property type="project" value="UniProtKB-UniRule"/>
</dbReference>
<dbReference type="HAMAP" id="MF_00051">
    <property type="entry name" value="SHMT"/>
    <property type="match status" value="1"/>
</dbReference>
<evidence type="ECO:0000256" key="1">
    <source>
        <dbReference type="ARBA" id="ARBA00001933"/>
    </source>
</evidence>
<feature type="binding site" evidence="4">
    <location>
        <position position="153"/>
    </location>
    <ligand>
        <name>(6S)-5,6,7,8-tetrahydrofolate</name>
        <dbReference type="ChEBI" id="CHEBI:57453"/>
    </ligand>
</feature>
<dbReference type="PIRSF" id="PIRSF000412">
    <property type="entry name" value="SHMT"/>
    <property type="match status" value="1"/>
</dbReference>
<comment type="catalytic activity">
    <reaction evidence="4">
        <text>(6R)-5,10-methylene-5,6,7,8-tetrahydrofolate + glycine + H2O = (6S)-5,6,7,8-tetrahydrofolate + L-serine</text>
        <dbReference type="Rhea" id="RHEA:15481"/>
        <dbReference type="ChEBI" id="CHEBI:15377"/>
        <dbReference type="ChEBI" id="CHEBI:15636"/>
        <dbReference type="ChEBI" id="CHEBI:33384"/>
        <dbReference type="ChEBI" id="CHEBI:57305"/>
        <dbReference type="ChEBI" id="CHEBI:57453"/>
        <dbReference type="EC" id="2.1.2.1"/>
    </reaction>
</comment>
<feature type="domain" description="Serine hydroxymethyltransferase-like" evidence="6">
    <location>
        <begin position="40"/>
        <end position="424"/>
    </location>
</feature>
<dbReference type="PANTHER" id="PTHR11680:SF35">
    <property type="entry name" value="SERINE HYDROXYMETHYLTRANSFERASE 1"/>
    <property type="match status" value="1"/>
</dbReference>
<evidence type="ECO:0000256" key="4">
    <source>
        <dbReference type="HAMAP-Rule" id="MF_00051"/>
    </source>
</evidence>
<feature type="modified residue" description="N6-(pyridoxal phosphate)lysine" evidence="4 5">
    <location>
        <position position="261"/>
    </location>
</feature>
<name>A0A5N8XRB1_9ACTN</name>
<dbReference type="AlphaFoldDB" id="A0A5N8XRB1"/>
<keyword evidence="4" id="KW-0963">Cytoplasm</keyword>
<gene>
    <name evidence="4" type="primary">glyA</name>
    <name evidence="7" type="ORF">FNH08_33815</name>
</gene>
<dbReference type="OrthoDB" id="3514085at2"/>
<accession>A0A5N8XRB1</accession>
<dbReference type="Proteomes" id="UP000400924">
    <property type="component" value="Unassembled WGS sequence"/>
</dbReference>
<proteinExistence type="inferred from homology"/>
<dbReference type="InterPro" id="IPR001085">
    <property type="entry name" value="Ser_HO-MeTrfase"/>
</dbReference>
<dbReference type="GO" id="GO:0032259">
    <property type="term" value="P:methylation"/>
    <property type="evidence" value="ECO:0007669"/>
    <property type="project" value="UniProtKB-KW"/>
</dbReference>
<dbReference type="GO" id="GO:0004372">
    <property type="term" value="F:glycine hydroxymethyltransferase activity"/>
    <property type="evidence" value="ECO:0007669"/>
    <property type="project" value="UniProtKB-EC"/>
</dbReference>
<dbReference type="GO" id="GO:0030170">
    <property type="term" value="F:pyridoxal phosphate binding"/>
    <property type="evidence" value="ECO:0007669"/>
    <property type="project" value="UniProtKB-UniRule"/>
</dbReference>
<dbReference type="PANTHER" id="PTHR11680">
    <property type="entry name" value="SERINE HYDROXYMETHYLTRANSFERASE"/>
    <property type="match status" value="1"/>
</dbReference>
<comment type="caution">
    <text evidence="7">The sequence shown here is derived from an EMBL/GenBank/DDBJ whole genome shotgun (WGS) entry which is preliminary data.</text>
</comment>
<evidence type="ECO:0000313" key="8">
    <source>
        <dbReference type="Proteomes" id="UP000400924"/>
    </source>
</evidence>
<reference evidence="7 8" key="1">
    <citation type="submission" date="2019-07" db="EMBL/GenBank/DDBJ databases">
        <title>New species of Amycolatopsis and Streptomyces.</title>
        <authorList>
            <person name="Duangmal K."/>
            <person name="Teo W.F.A."/>
            <person name="Lipun K."/>
        </authorList>
    </citation>
    <scope>NUCLEOTIDE SEQUENCE [LARGE SCALE GENOMIC DNA]</scope>
    <source>
        <strain evidence="7 8">NBRC 106415</strain>
    </source>
</reference>
<protein>
    <recommendedName>
        <fullName evidence="4">Probable serine hydroxymethyltransferase</fullName>
        <shortName evidence="4">SHMT</shortName>
        <shortName evidence="4">Serine methylase</shortName>
        <ecNumber evidence="4">2.1.2.1</ecNumber>
    </recommendedName>
</protein>
<dbReference type="EMBL" id="VJZC01000354">
    <property type="protein sequence ID" value="MPY61944.1"/>
    <property type="molecule type" value="Genomic_DNA"/>
</dbReference>
<evidence type="ECO:0000256" key="5">
    <source>
        <dbReference type="PIRSR" id="PIRSR000412-50"/>
    </source>
</evidence>
<dbReference type="GO" id="GO:0008168">
    <property type="term" value="F:methyltransferase activity"/>
    <property type="evidence" value="ECO:0007669"/>
    <property type="project" value="UniProtKB-KW"/>
</dbReference>
<comment type="pathway">
    <text evidence="4">One-carbon metabolism; tetrahydrofolate interconversion.</text>
</comment>
<dbReference type="NCBIfam" id="NF000586">
    <property type="entry name" value="PRK00011.1"/>
    <property type="match status" value="1"/>
</dbReference>
<comment type="similarity">
    <text evidence="2 4">Belongs to the SHMT family.</text>
</comment>
<dbReference type="Gene3D" id="3.90.1150.10">
    <property type="entry name" value="Aspartate Aminotransferase, domain 1"/>
    <property type="match status" value="1"/>
</dbReference>
<dbReference type="Pfam" id="PF00464">
    <property type="entry name" value="SHMT"/>
    <property type="match status" value="1"/>
</dbReference>
<dbReference type="InterPro" id="IPR039429">
    <property type="entry name" value="SHMT-like_dom"/>
</dbReference>
<dbReference type="SUPFAM" id="SSF53383">
    <property type="entry name" value="PLP-dependent transferases"/>
    <property type="match status" value="1"/>
</dbReference>
<dbReference type="Gene3D" id="3.40.640.10">
    <property type="entry name" value="Type I PLP-dependent aspartate aminotransferase-like (Major domain)"/>
    <property type="match status" value="1"/>
</dbReference>
<evidence type="ECO:0000256" key="2">
    <source>
        <dbReference type="ARBA" id="ARBA00006376"/>
    </source>
</evidence>
<keyword evidence="3 4" id="KW-0663">Pyridoxal phosphate</keyword>
<dbReference type="InterPro" id="IPR049943">
    <property type="entry name" value="Ser_HO-MeTrfase-like"/>
</dbReference>